<dbReference type="Pfam" id="PF13439">
    <property type="entry name" value="Glyco_transf_4"/>
    <property type="match status" value="1"/>
</dbReference>
<proteinExistence type="predicted"/>
<dbReference type="CDD" id="cd03801">
    <property type="entry name" value="GT4_PimA-like"/>
    <property type="match status" value="1"/>
</dbReference>
<reference evidence="3" key="1">
    <citation type="submission" date="2013-08" db="EMBL/GenBank/DDBJ databases">
        <authorList>
            <person name="Mendez C."/>
            <person name="Richter M."/>
            <person name="Ferrer M."/>
            <person name="Sanchez J."/>
        </authorList>
    </citation>
    <scope>NUCLEOTIDE SEQUENCE</scope>
</reference>
<feature type="domain" description="Glycosyltransferase subfamily 4-like N-terminal" evidence="2">
    <location>
        <begin position="1"/>
        <end position="162"/>
    </location>
</feature>
<organism evidence="3">
    <name type="scientific">mine drainage metagenome</name>
    <dbReference type="NCBI Taxonomy" id="410659"/>
    <lineage>
        <taxon>unclassified sequences</taxon>
        <taxon>metagenomes</taxon>
        <taxon>ecological metagenomes</taxon>
    </lineage>
</organism>
<dbReference type="Pfam" id="PF00534">
    <property type="entry name" value="Glycos_transf_1"/>
    <property type="match status" value="1"/>
</dbReference>
<reference evidence="3" key="2">
    <citation type="journal article" date="2014" name="ISME J.">
        <title>Microbial stratification in low pH oxic and suboxic macroscopic growths along an acid mine drainage.</title>
        <authorList>
            <person name="Mendez-Garcia C."/>
            <person name="Mesa V."/>
            <person name="Sprenger R.R."/>
            <person name="Richter M."/>
            <person name="Diez M.S."/>
            <person name="Solano J."/>
            <person name="Bargiela R."/>
            <person name="Golyshina O.V."/>
            <person name="Manteca A."/>
            <person name="Ramos J.L."/>
            <person name="Gallego J.R."/>
            <person name="Llorente I."/>
            <person name="Martins Dos Santos V.A."/>
            <person name="Jensen O.N."/>
            <person name="Pelaez A.I."/>
            <person name="Sanchez J."/>
            <person name="Ferrer M."/>
        </authorList>
    </citation>
    <scope>NUCLEOTIDE SEQUENCE</scope>
</reference>
<protein>
    <submittedName>
        <fullName evidence="3">Glycosyl transferase, group 1 family</fullName>
    </submittedName>
</protein>
<dbReference type="AlphaFoldDB" id="T1AJ79"/>
<feature type="non-terminal residue" evidence="3">
    <location>
        <position position="237"/>
    </location>
</feature>
<dbReference type="EMBL" id="AUZY01009416">
    <property type="protein sequence ID" value="EQD42045.1"/>
    <property type="molecule type" value="Genomic_DNA"/>
</dbReference>
<accession>T1AJ79</accession>
<dbReference type="PANTHER" id="PTHR45947:SF3">
    <property type="entry name" value="SULFOQUINOVOSYL TRANSFERASE SQD2"/>
    <property type="match status" value="1"/>
</dbReference>
<comment type="caution">
    <text evidence="3">The sequence shown here is derived from an EMBL/GenBank/DDBJ whole genome shotgun (WGS) entry which is preliminary data.</text>
</comment>
<feature type="domain" description="Glycosyl transferase family 1" evidence="1">
    <location>
        <begin position="176"/>
        <end position="237"/>
    </location>
</feature>
<dbReference type="InterPro" id="IPR028098">
    <property type="entry name" value="Glyco_trans_4-like_N"/>
</dbReference>
<evidence type="ECO:0000313" key="3">
    <source>
        <dbReference type="EMBL" id="EQD42045.1"/>
    </source>
</evidence>
<dbReference type="PANTHER" id="PTHR45947">
    <property type="entry name" value="SULFOQUINOVOSYL TRANSFERASE SQD2"/>
    <property type="match status" value="1"/>
</dbReference>
<evidence type="ECO:0000259" key="1">
    <source>
        <dbReference type="Pfam" id="PF00534"/>
    </source>
</evidence>
<keyword evidence="3" id="KW-0808">Transferase</keyword>
<name>T1AJ79_9ZZZZ</name>
<dbReference type="Gene3D" id="3.40.50.2000">
    <property type="entry name" value="Glycogen Phosphorylase B"/>
    <property type="match status" value="2"/>
</dbReference>
<dbReference type="GO" id="GO:0016757">
    <property type="term" value="F:glycosyltransferase activity"/>
    <property type="evidence" value="ECO:0007669"/>
    <property type="project" value="InterPro"/>
</dbReference>
<gene>
    <name evidence="3" type="ORF">B1B_14235</name>
</gene>
<dbReference type="SUPFAM" id="SSF53756">
    <property type="entry name" value="UDP-Glycosyltransferase/glycogen phosphorylase"/>
    <property type="match status" value="1"/>
</dbReference>
<feature type="non-terminal residue" evidence="3">
    <location>
        <position position="1"/>
    </location>
</feature>
<dbReference type="InterPro" id="IPR001296">
    <property type="entry name" value="Glyco_trans_1"/>
</dbReference>
<evidence type="ECO:0000259" key="2">
    <source>
        <dbReference type="Pfam" id="PF13439"/>
    </source>
</evidence>
<sequence>ELARLGHRVVFLTPFPGPFADAPGVEFRTLSERLPPGTPIPGAYTPAEIYGPRFLDVVNQYNDWIGHLTDVEDADVVHVHDWFGTVGCRALARRLGIPLVMSVHSTEYDRTLGHPYAPILERERIGIRAADRIIAVSRQLGEQLITLYDASPPRVRVVYNAVRPVAPELDDGRLRDVVLYLGRLTRMKGPDTFLRAAAIVAPAFPEIRFAVAGEGPEYEHLITLAASLGIGDRVLFF</sequence>
<dbReference type="InterPro" id="IPR050194">
    <property type="entry name" value="Glycosyltransferase_grp1"/>
</dbReference>